<feature type="region of interest" description="Disordered" evidence="1">
    <location>
        <begin position="32"/>
        <end position="53"/>
    </location>
</feature>
<accession>A0A3E2DNJ6</accession>
<gene>
    <name evidence="2" type="ORF">CHT91_03000</name>
</gene>
<evidence type="ECO:0000313" key="3">
    <source>
        <dbReference type="Proteomes" id="UP000259211"/>
    </source>
</evidence>
<proteinExistence type="predicted"/>
<dbReference type="RefSeq" id="WP_117188654.1">
    <property type="nucleotide sequence ID" value="NZ_NOWI01000002.1"/>
</dbReference>
<sequence>MTHPSLAWIPATNPVGRLTQMPHLVAELEALGSTRNPDGETAPTRSVPGARPPLDVARLDILPTPGWEPAALTTLASEASRVIWEDLDTDTRASHPQPTQLSWSTECLWLAGVWADSRAFLDAADMAMVDDTINSIYVCLARAVGLTPPRAIACPACGSPCEIDGPVLACTATRAQPEGQRHEYPGPAALEKRWRFAAPMTAAELAEQLPISRNRIAQWKRRSHIKPAPGTNPPRFRPWDVIARLWPAIAEAIEDRDAA</sequence>
<dbReference type="AlphaFoldDB" id="A0A3E2DNJ6"/>
<dbReference type="Proteomes" id="UP000259211">
    <property type="component" value="Unassembled WGS sequence"/>
</dbReference>
<evidence type="ECO:0000256" key="1">
    <source>
        <dbReference type="SAM" id="MobiDB-lite"/>
    </source>
</evidence>
<organism evidence="2 3">
    <name type="scientific">Cutibacterium avidum</name>
    <dbReference type="NCBI Taxonomy" id="33010"/>
    <lineage>
        <taxon>Bacteria</taxon>
        <taxon>Bacillati</taxon>
        <taxon>Actinomycetota</taxon>
        <taxon>Actinomycetes</taxon>
        <taxon>Propionibacteriales</taxon>
        <taxon>Propionibacteriaceae</taxon>
        <taxon>Cutibacterium</taxon>
    </lineage>
</organism>
<evidence type="ECO:0000313" key="2">
    <source>
        <dbReference type="EMBL" id="RFT46523.1"/>
    </source>
</evidence>
<comment type="caution">
    <text evidence="2">The sequence shown here is derived from an EMBL/GenBank/DDBJ whole genome shotgun (WGS) entry which is preliminary data.</text>
</comment>
<name>A0A3E2DNJ6_9ACTN</name>
<dbReference type="EMBL" id="NOWI01000002">
    <property type="protein sequence ID" value="RFT46523.1"/>
    <property type="molecule type" value="Genomic_DNA"/>
</dbReference>
<reference evidence="2 3" key="1">
    <citation type="submission" date="2017-07" db="EMBL/GenBank/DDBJ databases">
        <authorList>
            <person name="Sun Z.S."/>
            <person name="Albrecht U."/>
            <person name="Echele G."/>
            <person name="Lee C.C."/>
        </authorList>
    </citation>
    <scope>NUCLEOTIDE SEQUENCE [LARGE SCALE GENOMIC DNA]</scope>
    <source>
        <strain evidence="2 3">P16-029</strain>
    </source>
</reference>
<protein>
    <submittedName>
        <fullName evidence="2">Uncharacterized protein</fullName>
    </submittedName>
</protein>